<protein>
    <recommendedName>
        <fullName evidence="1">Reverse transcriptase domain-containing protein</fullName>
    </recommendedName>
</protein>
<keyword evidence="3" id="KW-1185">Reference proteome</keyword>
<organism evidence="2 3">
    <name type="scientific">Dryococelus australis</name>
    <dbReference type="NCBI Taxonomy" id="614101"/>
    <lineage>
        <taxon>Eukaryota</taxon>
        <taxon>Metazoa</taxon>
        <taxon>Ecdysozoa</taxon>
        <taxon>Arthropoda</taxon>
        <taxon>Hexapoda</taxon>
        <taxon>Insecta</taxon>
        <taxon>Pterygota</taxon>
        <taxon>Neoptera</taxon>
        <taxon>Polyneoptera</taxon>
        <taxon>Phasmatodea</taxon>
        <taxon>Verophasmatodea</taxon>
        <taxon>Anareolatae</taxon>
        <taxon>Phasmatidae</taxon>
        <taxon>Eurycanthinae</taxon>
        <taxon>Dryococelus</taxon>
    </lineage>
</organism>
<evidence type="ECO:0000313" key="3">
    <source>
        <dbReference type="Proteomes" id="UP001159363"/>
    </source>
</evidence>
<dbReference type="Proteomes" id="UP001159363">
    <property type="component" value="Chromosome 3"/>
</dbReference>
<name>A0ABQ9HWG2_9NEOP</name>
<accession>A0ABQ9HWG2</accession>
<dbReference type="Pfam" id="PF00078">
    <property type="entry name" value="RVT_1"/>
    <property type="match status" value="1"/>
</dbReference>
<proteinExistence type="predicted"/>
<reference evidence="2 3" key="1">
    <citation type="submission" date="2023-02" db="EMBL/GenBank/DDBJ databases">
        <title>LHISI_Scaffold_Assembly.</title>
        <authorList>
            <person name="Stuart O.P."/>
            <person name="Cleave R."/>
            <person name="Magrath M.J.L."/>
            <person name="Mikheyev A.S."/>
        </authorList>
    </citation>
    <scope>NUCLEOTIDE SEQUENCE [LARGE SCALE GENOMIC DNA]</scope>
    <source>
        <strain evidence="2">Daus_M_001</strain>
        <tissue evidence="2">Leg muscle</tissue>
    </source>
</reference>
<gene>
    <name evidence="2" type="ORF">PR048_008213</name>
</gene>
<feature type="domain" description="Reverse transcriptase" evidence="1">
    <location>
        <begin position="33"/>
        <end position="213"/>
    </location>
</feature>
<evidence type="ECO:0000259" key="1">
    <source>
        <dbReference type="Pfam" id="PF00078"/>
    </source>
</evidence>
<dbReference type="EMBL" id="JARBHB010000003">
    <property type="protein sequence ID" value="KAJ8888721.1"/>
    <property type="molecule type" value="Genomic_DNA"/>
</dbReference>
<sequence length="327" mass="37426">MLVHVINQAFTDGVYPYMLKIANVIQFFKSGKNNSVNNYRPISVLSVGNTKIVETAIKRRPAEFIEVNDIITNCQFGFRKNHYTEAAATKSVDSIRKTIDKNKVAGTIFINLGKTFDMVDHVILLQKLWCKGTYLTNRYQYVQIIKHKSLPQLISVGIPQWSVPGPLLFLIYINGIGSLRLNGSLTLFADGTVVSYCDYTMPQRLETGMQNDLDTLPANLRINRLHSMSSYPLLLVNDYPIMRAQYVKYLGLYIDEHLKWSEHVNIVIHKILLLANVKTEYMVHLRYMIFLWGAARKTILHPLQIIQNKCIKSVFNILKLTSGKDLT</sequence>
<evidence type="ECO:0000313" key="2">
    <source>
        <dbReference type="EMBL" id="KAJ8888721.1"/>
    </source>
</evidence>
<dbReference type="PANTHER" id="PTHR33332">
    <property type="entry name" value="REVERSE TRANSCRIPTASE DOMAIN-CONTAINING PROTEIN"/>
    <property type="match status" value="1"/>
</dbReference>
<dbReference type="InterPro" id="IPR000477">
    <property type="entry name" value="RT_dom"/>
</dbReference>
<comment type="caution">
    <text evidence="2">The sequence shown here is derived from an EMBL/GenBank/DDBJ whole genome shotgun (WGS) entry which is preliminary data.</text>
</comment>